<dbReference type="Proteomes" id="UP000198888">
    <property type="component" value="Unassembled WGS sequence"/>
</dbReference>
<dbReference type="STRING" id="1073996.SAMN05444271_1093"/>
<dbReference type="PANTHER" id="PTHR47197:SF3">
    <property type="entry name" value="DIHYDRO-HEME D1 DEHYDROGENASE"/>
    <property type="match status" value="1"/>
</dbReference>
<proteinExistence type="predicted"/>
<feature type="domain" description="SMP-30/Gluconolactonase/LRE-like region" evidence="1">
    <location>
        <begin position="103"/>
        <end position="196"/>
    </location>
</feature>
<dbReference type="PANTHER" id="PTHR47197">
    <property type="entry name" value="PROTEIN NIRF"/>
    <property type="match status" value="1"/>
</dbReference>
<dbReference type="OrthoDB" id="190425at2157"/>
<gene>
    <name evidence="2" type="ORF">SAMN05444271_1093</name>
</gene>
<dbReference type="RefSeq" id="WP_089672040.1">
    <property type="nucleotide sequence ID" value="NZ_CP024845.1"/>
</dbReference>
<dbReference type="InterPro" id="IPR011964">
    <property type="entry name" value="YVTN_b-propeller_repeat"/>
</dbReference>
<protein>
    <submittedName>
        <fullName evidence="2">40-residue YVTN family beta-propeller repeat-containing protein</fullName>
    </submittedName>
</protein>
<dbReference type="Pfam" id="PF08450">
    <property type="entry name" value="SGL"/>
    <property type="match status" value="1"/>
</dbReference>
<dbReference type="InterPro" id="IPR011048">
    <property type="entry name" value="Haem_d1_sf"/>
</dbReference>
<dbReference type="InterPro" id="IPR013658">
    <property type="entry name" value="SGL"/>
</dbReference>
<dbReference type="InterPro" id="IPR051200">
    <property type="entry name" value="Host-pathogen_enzymatic-act"/>
</dbReference>
<accession>A0A1H6U3A8</accession>
<dbReference type="Gene3D" id="2.130.10.10">
    <property type="entry name" value="YVTN repeat-like/Quinoprotein amine dehydrogenase"/>
    <property type="match status" value="2"/>
</dbReference>
<evidence type="ECO:0000313" key="3">
    <source>
        <dbReference type="Proteomes" id="UP000198888"/>
    </source>
</evidence>
<dbReference type="GeneID" id="35001227"/>
<keyword evidence="3" id="KW-1185">Reference proteome</keyword>
<dbReference type="InterPro" id="IPR015943">
    <property type="entry name" value="WD40/YVTN_repeat-like_dom_sf"/>
</dbReference>
<dbReference type="SUPFAM" id="SSF51004">
    <property type="entry name" value="C-terminal (heme d1) domain of cytochrome cd1-nitrite reductase"/>
    <property type="match status" value="1"/>
</dbReference>
<evidence type="ECO:0000259" key="1">
    <source>
        <dbReference type="Pfam" id="PF08450"/>
    </source>
</evidence>
<reference evidence="2 3" key="1">
    <citation type="submission" date="2016-10" db="EMBL/GenBank/DDBJ databases">
        <authorList>
            <person name="de Groot N.N."/>
        </authorList>
    </citation>
    <scope>NUCLEOTIDE SEQUENCE [LARGE SCALE GENOMIC DNA]</scope>
    <source>
        <strain evidence="2 3">DSM 22187</strain>
    </source>
</reference>
<sequence length="308" mass="33971">MDDRLLVLNRDDDCVSVVDPESGETVTEIETDFGPWTIETSPDGAKSYVTCSQGDALNIIDNESYSVTAQVEHDLFDGPRGIAVREQSTEIWVVSRNNSRVFVFDIETDELLDVIPTHQSQSNSLSLSGDESLAYVTNSSGNTLTIIDCEERRISVDVPVGDGPEGVAVNPNTENVYVTIQNESRLTVHDPEHHEIIYKTGLGDAPMGIVFSPDASVALVPNRMSNDVSVIETRFHRNGTGRPWEVERIPVGIWPSEVVFNTDGSMAYITNNKTNDVSVIDMNARQEVDRIDVRTHPDGITYLSRGSD</sequence>
<dbReference type="EMBL" id="FNYR01000009">
    <property type="protein sequence ID" value="SEI82890.1"/>
    <property type="molecule type" value="Genomic_DNA"/>
</dbReference>
<organism evidence="2 3">
    <name type="scientific">Halohasta litchfieldiae</name>
    <dbReference type="NCBI Taxonomy" id="1073996"/>
    <lineage>
        <taxon>Archaea</taxon>
        <taxon>Methanobacteriati</taxon>
        <taxon>Methanobacteriota</taxon>
        <taxon>Stenosarchaea group</taxon>
        <taxon>Halobacteria</taxon>
        <taxon>Halobacteriales</taxon>
        <taxon>Haloferacaceae</taxon>
        <taxon>Halohasta</taxon>
    </lineage>
</organism>
<evidence type="ECO:0000313" key="2">
    <source>
        <dbReference type="EMBL" id="SEI82890.1"/>
    </source>
</evidence>
<name>A0A1H6U3A8_9EURY</name>
<dbReference type="NCBIfam" id="TIGR02276">
    <property type="entry name" value="beta_rpt_yvtn"/>
    <property type="match status" value="2"/>
</dbReference>
<dbReference type="AlphaFoldDB" id="A0A1H6U3A8"/>